<evidence type="ECO:0000313" key="5">
    <source>
        <dbReference type="EMBL" id="KAJ8920030.1"/>
    </source>
</evidence>
<feature type="region of interest" description="Disordered" evidence="3">
    <location>
        <begin position="1512"/>
        <end position="1532"/>
    </location>
</feature>
<evidence type="ECO:0000256" key="1">
    <source>
        <dbReference type="ARBA" id="ARBA00023054"/>
    </source>
</evidence>
<keyword evidence="1 2" id="KW-0175">Coiled coil</keyword>
<organism evidence="5 6">
    <name type="scientific">Exocentrus adspersus</name>
    <dbReference type="NCBI Taxonomy" id="1586481"/>
    <lineage>
        <taxon>Eukaryota</taxon>
        <taxon>Metazoa</taxon>
        <taxon>Ecdysozoa</taxon>
        <taxon>Arthropoda</taxon>
        <taxon>Hexapoda</taxon>
        <taxon>Insecta</taxon>
        <taxon>Pterygota</taxon>
        <taxon>Neoptera</taxon>
        <taxon>Endopterygota</taxon>
        <taxon>Coleoptera</taxon>
        <taxon>Polyphaga</taxon>
        <taxon>Cucujiformia</taxon>
        <taxon>Chrysomeloidea</taxon>
        <taxon>Cerambycidae</taxon>
        <taxon>Lamiinae</taxon>
        <taxon>Acanthocinini</taxon>
        <taxon>Exocentrus</taxon>
    </lineage>
</organism>
<dbReference type="SUPFAM" id="SSF74924">
    <property type="entry name" value="Cap-Gly domain"/>
    <property type="match status" value="1"/>
</dbReference>
<protein>
    <recommendedName>
        <fullName evidence="4">CAP-Gly domain-containing protein</fullName>
    </recommendedName>
</protein>
<dbReference type="Gene3D" id="2.30.30.190">
    <property type="entry name" value="CAP Gly-rich-like domain"/>
    <property type="match status" value="1"/>
</dbReference>
<dbReference type="GO" id="GO:0008017">
    <property type="term" value="F:microtubule binding"/>
    <property type="evidence" value="ECO:0007669"/>
    <property type="project" value="TreeGrafter"/>
</dbReference>
<dbReference type="EMBL" id="JANEYG010000015">
    <property type="protein sequence ID" value="KAJ8920030.1"/>
    <property type="molecule type" value="Genomic_DNA"/>
</dbReference>
<dbReference type="Proteomes" id="UP001159042">
    <property type="component" value="Unassembled WGS sequence"/>
</dbReference>
<dbReference type="InterPro" id="IPR013087">
    <property type="entry name" value="Znf_C2H2_type"/>
</dbReference>
<feature type="region of interest" description="Disordered" evidence="3">
    <location>
        <begin position="897"/>
        <end position="970"/>
    </location>
</feature>
<feature type="compositionally biased region" description="Low complexity" evidence="3">
    <location>
        <begin position="806"/>
        <end position="820"/>
    </location>
</feature>
<evidence type="ECO:0000313" key="6">
    <source>
        <dbReference type="Proteomes" id="UP001159042"/>
    </source>
</evidence>
<feature type="compositionally biased region" description="Basic and acidic residues" evidence="3">
    <location>
        <begin position="689"/>
        <end position="702"/>
    </location>
</feature>
<dbReference type="InterPro" id="IPR051293">
    <property type="entry name" value="MTUS1/CCDC69"/>
</dbReference>
<dbReference type="GO" id="GO:0005737">
    <property type="term" value="C:cytoplasm"/>
    <property type="evidence" value="ECO:0007669"/>
    <property type="project" value="TreeGrafter"/>
</dbReference>
<dbReference type="PROSITE" id="PS00028">
    <property type="entry name" value="ZINC_FINGER_C2H2_1"/>
    <property type="match status" value="1"/>
</dbReference>
<reference evidence="5 6" key="1">
    <citation type="journal article" date="2023" name="Insect Mol. Biol.">
        <title>Genome sequencing provides insights into the evolution of gene families encoding plant cell wall-degrading enzymes in longhorned beetles.</title>
        <authorList>
            <person name="Shin N.R."/>
            <person name="Okamura Y."/>
            <person name="Kirsch R."/>
            <person name="Pauchet Y."/>
        </authorList>
    </citation>
    <scope>NUCLEOTIDE SEQUENCE [LARGE SCALE GENOMIC DNA]</scope>
    <source>
        <strain evidence="5">EAD_L_NR</strain>
    </source>
</reference>
<feature type="compositionally biased region" description="Low complexity" evidence="3">
    <location>
        <begin position="934"/>
        <end position="965"/>
    </location>
</feature>
<feature type="compositionally biased region" description="Polar residues" evidence="3">
    <location>
        <begin position="992"/>
        <end position="1001"/>
    </location>
</feature>
<feature type="region of interest" description="Disordered" evidence="3">
    <location>
        <begin position="747"/>
        <end position="830"/>
    </location>
</feature>
<evidence type="ECO:0000256" key="3">
    <source>
        <dbReference type="SAM" id="MobiDB-lite"/>
    </source>
</evidence>
<dbReference type="Pfam" id="PF01302">
    <property type="entry name" value="CAP_GLY"/>
    <property type="match status" value="1"/>
</dbReference>
<feature type="compositionally biased region" description="Polar residues" evidence="3">
    <location>
        <begin position="1009"/>
        <end position="1021"/>
    </location>
</feature>
<dbReference type="SMART" id="SM01052">
    <property type="entry name" value="CAP_GLY"/>
    <property type="match status" value="1"/>
</dbReference>
<feature type="region of interest" description="Disordered" evidence="3">
    <location>
        <begin position="1440"/>
        <end position="1482"/>
    </location>
</feature>
<feature type="coiled-coil region" evidence="2">
    <location>
        <begin position="1199"/>
        <end position="1387"/>
    </location>
</feature>
<comment type="caution">
    <text evidence="5">The sequence shown here is derived from an EMBL/GenBank/DDBJ whole genome shotgun (WGS) entry which is preliminary data.</text>
</comment>
<keyword evidence="6" id="KW-1185">Reference proteome</keyword>
<feature type="coiled-coil region" evidence="2">
    <location>
        <begin position="1094"/>
        <end position="1168"/>
    </location>
</feature>
<feature type="compositionally biased region" description="Polar residues" evidence="3">
    <location>
        <begin position="1044"/>
        <end position="1055"/>
    </location>
</feature>
<feature type="compositionally biased region" description="Basic and acidic residues" evidence="3">
    <location>
        <begin position="1023"/>
        <end position="1036"/>
    </location>
</feature>
<dbReference type="PANTHER" id="PTHR24200">
    <property type="entry name" value="TOUCAN, ISOFORM A"/>
    <property type="match status" value="1"/>
</dbReference>
<dbReference type="PROSITE" id="PS50245">
    <property type="entry name" value="CAP_GLY_2"/>
    <property type="match status" value="1"/>
</dbReference>
<dbReference type="PANTHER" id="PTHR24200:SF11">
    <property type="entry name" value="TOUCAN, ISOFORM A"/>
    <property type="match status" value="1"/>
</dbReference>
<gene>
    <name evidence="5" type="ORF">NQ315_011680</name>
</gene>
<feature type="compositionally biased region" description="Low complexity" evidence="3">
    <location>
        <begin position="1513"/>
        <end position="1525"/>
    </location>
</feature>
<evidence type="ECO:0000256" key="2">
    <source>
        <dbReference type="SAM" id="Coils"/>
    </source>
</evidence>
<dbReference type="GO" id="GO:0005634">
    <property type="term" value="C:nucleus"/>
    <property type="evidence" value="ECO:0007669"/>
    <property type="project" value="TreeGrafter"/>
</dbReference>
<feature type="compositionally biased region" description="Polar residues" evidence="3">
    <location>
        <begin position="750"/>
        <end position="775"/>
    </location>
</feature>
<dbReference type="InterPro" id="IPR036859">
    <property type="entry name" value="CAP-Gly_dom_sf"/>
</dbReference>
<sequence>MSKGACRIPTFGSRIPQIHSKLKTAGSATIEINAQQIGKKVRIGEKEGILKFVGPVHFSKGVWCGVELINSIGKNDGNVNGVRYFSCADGSGLMAPLSKVSLVAGSCESLNEDSEDVSSGPYSMLFIEPKLSETTFVNSKNKNTIDNSVQVRKDDVADVISDLRSTQGFTSADSCKTSNSNETFVANQNSFLNNTCTYENLDKQHSCNLSEDLIDAFVEKKLDETYEKQKQVFNLRNLTTNVNETVSQHDLILCPFQGRIKNQSNDKSIYGNNDIYNEDILNACEAKILSDVIDVGLNCPKLDLENCKKRTRKIFDISMNDANTAILTNYCANSLSPSVEVKAFSTNQTGTPLNENNLTYLPINKSCECLLNFSSVEVKRRRTSKQKNQKVEALFKNLPHPLNKPSSLPQLKSGVLSINNCTVSALNNSVGTASDHSDKNINYEDDGSKRNSLEFDDSLGILTPDQMTDGTTFTNVQSRSPSLEYDNNVNEFCCKLQDKCYKSELPSPRDSSLGILNENVISRNCLGLTLDVTNNKDLKEPEIQSPNLTSMTDCSLGILDAQLISNITLRTDTTVNMELPLDSVDKSKDFKLTRLEQTPSPEELPLDPTPIVESDSKTEPSKSKTTNSFITSITSITSLDTGYQGDGEMSRPASRGPDQSPLTRRPLPRPQPRRPDPMTDSDFYTESDADNHEDNQLRGDRRAQVIDGTLYGVDPQAAADIYVNNRENMDSSGIFTDLEGNVRNEEDISNHQVPDTSPSSDASSKTISENSQNHLQDILEKGSSQYVKKEVDKTIPKDNSKKRNASVSPVISSPSSISSPRHGAKEENYATKKYKMPKRDVTSKVKAMLEPNQLQQNEKKSFKKPAGRWDAVMKKISTCEQNKTNLKEVKSKVFDTVPVKKTNTQRQAERKPITRSPGNQTRSPSSKTRRIRTRTSASSTLKNIGSNVESSNHSSLSDLSATTASPKKVLGSIKKKDVVQVTQVLTHNKISLRSKQQQTALESKKSVVHPSQSNNQTNKRLFSSKDKKQLITKEYGRGTVKGGRTSTSVRPPNQSRAISVKQEVPPVAEALAVLVQHLVFNVEAYQVPKLRKQIEKCRLKTTELQTSCQQLEEQLKVERMAKERIIEQERRSWQKDVTDLNEKHRRQIEQLNKKHAEIEASLRAEKEQTEQNLCKQHGEQLKILKHEFDTLQRTHEESLDIFREENDSIREQIDEKQSEIQKARHENAKLKRDYENKEVMLREYNHNLEQRMSQLKTSQEEKINGLIEENKRLREENDRLLSYGDDKTIGIQEVQSLRAVLELKQQEVGELRKALAEALQRAEILIGVEEKAQLLNARCEDLQLQLQRKSEYEQTLIQENQKLKESFKEETNQKKRLSQHNEELKWKLKQNKEVISKVLEQAGDTASFNRSMHSLSLNEKHNLTKLNLERVLSFRECTDSNKSDINEKDGNRSNERQRISKNSLEFPGEDVSPPASPKVKGVVEKSDSVSYVLDLDESPDVVASRIVRRSFRNTTPPKNTPTKSPCNKRPRIRNSLSQSATSSIIVVTKNEFDRPHSASIKSNECDNDNIFMWTSSVTSTPKNQYEESCSSSTCCMQFEDQLDMDDHVVDIHLPALPSELNRKSVQSLPSPKHLAGEAMISESDSEDESTSSSQL</sequence>
<feature type="compositionally biased region" description="Basic and acidic residues" evidence="3">
    <location>
        <begin position="787"/>
        <end position="801"/>
    </location>
</feature>
<dbReference type="InterPro" id="IPR000938">
    <property type="entry name" value="CAP-Gly_domain"/>
</dbReference>
<feature type="region of interest" description="Disordered" evidence="3">
    <location>
        <begin position="595"/>
        <end position="702"/>
    </location>
</feature>
<feature type="compositionally biased region" description="Low complexity" evidence="3">
    <location>
        <begin position="623"/>
        <end position="638"/>
    </location>
</feature>
<accession>A0AAV8W1W3</accession>
<feature type="domain" description="CAP-Gly" evidence="4">
    <location>
        <begin position="54"/>
        <end position="96"/>
    </location>
</feature>
<proteinExistence type="predicted"/>
<feature type="region of interest" description="Disordered" evidence="3">
    <location>
        <begin position="992"/>
        <end position="1055"/>
    </location>
</feature>
<feature type="compositionally biased region" description="Basic and acidic residues" evidence="3">
    <location>
        <begin position="1440"/>
        <end position="1458"/>
    </location>
</feature>
<evidence type="ECO:0000259" key="4">
    <source>
        <dbReference type="PROSITE" id="PS50245"/>
    </source>
</evidence>
<name>A0AAV8W1W3_9CUCU</name>
<feature type="region of interest" description="Disordered" evidence="3">
    <location>
        <begin position="1619"/>
        <end position="1655"/>
    </location>
</feature>